<dbReference type="Pfam" id="PF01370">
    <property type="entry name" value="Epimerase"/>
    <property type="match status" value="1"/>
</dbReference>
<evidence type="ECO:0000256" key="2">
    <source>
        <dbReference type="ARBA" id="ARBA00001911"/>
    </source>
</evidence>
<evidence type="ECO:0000256" key="4">
    <source>
        <dbReference type="ARBA" id="ARBA00007637"/>
    </source>
</evidence>
<dbReference type="InterPro" id="IPR036291">
    <property type="entry name" value="NAD(P)-bd_dom_sf"/>
</dbReference>
<evidence type="ECO:0000256" key="1">
    <source>
        <dbReference type="ARBA" id="ARBA00000083"/>
    </source>
</evidence>
<evidence type="ECO:0000256" key="11">
    <source>
        <dbReference type="RuleBase" id="RU366046"/>
    </source>
</evidence>
<dbReference type="InterPro" id="IPR005886">
    <property type="entry name" value="UDP_G4E"/>
</dbReference>
<dbReference type="PANTHER" id="PTHR43725:SF53">
    <property type="entry name" value="UDP-ARABINOSE 4-EPIMERASE 1"/>
    <property type="match status" value="1"/>
</dbReference>
<keyword evidence="9 11" id="KW-0413">Isomerase</keyword>
<dbReference type="EMBL" id="BJYM01000003">
    <property type="protein sequence ID" value="GEN86323.1"/>
    <property type="molecule type" value="Genomic_DNA"/>
</dbReference>
<dbReference type="STRING" id="582851.GCA_900162665_04160"/>
<comment type="subunit">
    <text evidence="11">Homodimer.</text>
</comment>
<organism evidence="13 14">
    <name type="scientific">Oceanobacillus sojae</name>
    <dbReference type="NCBI Taxonomy" id="582851"/>
    <lineage>
        <taxon>Bacteria</taxon>
        <taxon>Bacillati</taxon>
        <taxon>Bacillota</taxon>
        <taxon>Bacilli</taxon>
        <taxon>Bacillales</taxon>
        <taxon>Bacillaceae</taxon>
        <taxon>Oceanobacillus</taxon>
    </lineage>
</organism>
<dbReference type="GO" id="GO:0033499">
    <property type="term" value="P:galactose catabolic process via UDP-galactose, Leloir pathway"/>
    <property type="evidence" value="ECO:0007669"/>
    <property type="project" value="TreeGrafter"/>
</dbReference>
<keyword evidence="8" id="KW-0299">Galactose metabolism</keyword>
<evidence type="ECO:0000256" key="8">
    <source>
        <dbReference type="ARBA" id="ARBA00023144"/>
    </source>
</evidence>
<comment type="caution">
    <text evidence="13">The sequence shown here is derived from an EMBL/GenBank/DDBJ whole genome shotgun (WGS) entry which is preliminary data.</text>
</comment>
<evidence type="ECO:0000256" key="10">
    <source>
        <dbReference type="ARBA" id="ARBA00023277"/>
    </source>
</evidence>
<dbReference type="EC" id="5.1.3.2" evidence="5 11"/>
<dbReference type="GO" id="GO:0003978">
    <property type="term" value="F:UDP-glucose 4-epimerase activity"/>
    <property type="evidence" value="ECO:0007669"/>
    <property type="project" value="UniProtKB-UniRule"/>
</dbReference>
<dbReference type="CDD" id="cd05247">
    <property type="entry name" value="UDP_G4E_1_SDR_e"/>
    <property type="match status" value="1"/>
</dbReference>
<dbReference type="PANTHER" id="PTHR43725">
    <property type="entry name" value="UDP-GLUCOSE 4-EPIMERASE"/>
    <property type="match status" value="1"/>
</dbReference>
<evidence type="ECO:0000256" key="7">
    <source>
        <dbReference type="ARBA" id="ARBA00023027"/>
    </source>
</evidence>
<evidence type="ECO:0000256" key="9">
    <source>
        <dbReference type="ARBA" id="ARBA00023235"/>
    </source>
</evidence>
<reference evidence="13 14" key="1">
    <citation type="submission" date="2019-07" db="EMBL/GenBank/DDBJ databases">
        <title>Whole genome shotgun sequence of Oceanobacillus sojae NBRC 105379.</title>
        <authorList>
            <person name="Hosoyama A."/>
            <person name="Uohara A."/>
            <person name="Ohji S."/>
            <person name="Ichikawa N."/>
        </authorList>
    </citation>
    <scope>NUCLEOTIDE SEQUENCE [LARGE SCALE GENOMIC DNA]</scope>
    <source>
        <strain evidence="13 14">NBRC 105379</strain>
    </source>
</reference>
<dbReference type="RefSeq" id="WP_147209345.1">
    <property type="nucleotide sequence ID" value="NZ_BJYM01000003.1"/>
</dbReference>
<evidence type="ECO:0000256" key="5">
    <source>
        <dbReference type="ARBA" id="ARBA00013189"/>
    </source>
</evidence>
<dbReference type="InterPro" id="IPR001509">
    <property type="entry name" value="Epimerase_deHydtase"/>
</dbReference>
<gene>
    <name evidence="13" type="primary">galE-2</name>
    <name evidence="13" type="ORF">OSO01_10620</name>
</gene>
<dbReference type="Gene3D" id="3.40.50.720">
    <property type="entry name" value="NAD(P)-binding Rossmann-like Domain"/>
    <property type="match status" value="1"/>
</dbReference>
<keyword evidence="10 11" id="KW-0119">Carbohydrate metabolism</keyword>
<evidence type="ECO:0000313" key="13">
    <source>
        <dbReference type="EMBL" id="GEN86323.1"/>
    </source>
</evidence>
<dbReference type="Proteomes" id="UP000321558">
    <property type="component" value="Unassembled WGS sequence"/>
</dbReference>
<comment type="catalytic activity">
    <reaction evidence="1 11">
        <text>UDP-alpha-D-glucose = UDP-alpha-D-galactose</text>
        <dbReference type="Rhea" id="RHEA:22168"/>
        <dbReference type="ChEBI" id="CHEBI:58885"/>
        <dbReference type="ChEBI" id="CHEBI:66914"/>
        <dbReference type="EC" id="5.1.3.2"/>
    </reaction>
</comment>
<evidence type="ECO:0000256" key="3">
    <source>
        <dbReference type="ARBA" id="ARBA00004947"/>
    </source>
</evidence>
<protein>
    <recommendedName>
        <fullName evidence="6 11">UDP-glucose 4-epimerase</fullName>
        <ecNumber evidence="5 11">5.1.3.2</ecNumber>
    </recommendedName>
</protein>
<accession>A0A511ZFT9</accession>
<evidence type="ECO:0000256" key="6">
    <source>
        <dbReference type="ARBA" id="ARBA00018569"/>
    </source>
</evidence>
<comment type="cofactor">
    <cofactor evidence="2 11">
        <name>NAD(+)</name>
        <dbReference type="ChEBI" id="CHEBI:57540"/>
    </cofactor>
</comment>
<dbReference type="NCBIfam" id="TIGR01179">
    <property type="entry name" value="galE"/>
    <property type="match status" value="1"/>
</dbReference>
<keyword evidence="14" id="KW-1185">Reference proteome</keyword>
<comment type="similarity">
    <text evidence="4 11">Belongs to the NAD(P)-dependent epimerase/dehydratase family.</text>
</comment>
<evidence type="ECO:0000259" key="12">
    <source>
        <dbReference type="Pfam" id="PF01370"/>
    </source>
</evidence>
<dbReference type="Gene3D" id="3.90.25.10">
    <property type="entry name" value="UDP-galactose 4-epimerase, domain 1"/>
    <property type="match status" value="1"/>
</dbReference>
<keyword evidence="7 11" id="KW-0520">NAD</keyword>
<dbReference type="AlphaFoldDB" id="A0A511ZFT9"/>
<dbReference type="OrthoDB" id="9801785at2"/>
<dbReference type="UniPathway" id="UPA00214"/>
<feature type="domain" description="NAD-dependent epimerase/dehydratase" evidence="12">
    <location>
        <begin position="3"/>
        <end position="252"/>
    </location>
</feature>
<sequence length="334" mass="37100">MSILVLGGAGYIGSHAVYQLIDQGQQVVVVDNLETGHPEAIHPKAIFYQGDIRNISFLREVFTKESIDAVLHFAANSLVGESMENPLKYFDNNVYGTQILLKVMIEHNVKKIVFSSSAATYGEAASMPITEEMDCLPANTYGETKLIMEKLMKWTAQAHDLNYISLRYFNVAGARETAEIGEDHTPETHLIPIILQTALGQREHISIFGDDYETADGTCIRDYIHVEDLIEAHLLALEYLDNHEKSDIFNLGSSQGFSVKEVIAAARSVTGIDITEKMSGRRAGDPAMLIASSEKAKSILEWNPSRTSIEKMIRDAWNWHSANPHGYSGRGNIK</sequence>
<evidence type="ECO:0000313" key="14">
    <source>
        <dbReference type="Proteomes" id="UP000321558"/>
    </source>
</evidence>
<dbReference type="SUPFAM" id="SSF51735">
    <property type="entry name" value="NAD(P)-binding Rossmann-fold domains"/>
    <property type="match status" value="1"/>
</dbReference>
<name>A0A511ZFT9_9BACI</name>
<proteinExistence type="inferred from homology"/>
<comment type="pathway">
    <text evidence="3 11">Carbohydrate metabolism; galactose metabolism.</text>
</comment>